<evidence type="ECO:0000256" key="1">
    <source>
        <dbReference type="SAM" id="MobiDB-lite"/>
    </source>
</evidence>
<dbReference type="EMBL" id="AGWX01000001">
    <property type="protein sequence ID" value="EKS41459.1"/>
    <property type="molecule type" value="Genomic_DNA"/>
</dbReference>
<organism evidence="3 4">
    <name type="scientific">Afipia broomeae ATCC 49717</name>
    <dbReference type="NCBI Taxonomy" id="883078"/>
    <lineage>
        <taxon>Bacteria</taxon>
        <taxon>Pseudomonadati</taxon>
        <taxon>Pseudomonadota</taxon>
        <taxon>Alphaproteobacteria</taxon>
        <taxon>Hyphomicrobiales</taxon>
        <taxon>Nitrobacteraceae</taxon>
        <taxon>Afipia</taxon>
    </lineage>
</organism>
<dbReference type="AlphaFoldDB" id="K8PL13"/>
<sequence>MQITSPEWVWAILIALVGAALAFGIMRNRQRTAREVRMTEDVTESLYKKGDRKERDARRR</sequence>
<evidence type="ECO:0000256" key="2">
    <source>
        <dbReference type="SAM" id="Phobius"/>
    </source>
</evidence>
<evidence type="ECO:0000313" key="4">
    <source>
        <dbReference type="Proteomes" id="UP000001096"/>
    </source>
</evidence>
<name>K8PL13_9BRAD</name>
<keyword evidence="2" id="KW-0812">Transmembrane</keyword>
<keyword evidence="2" id="KW-0472">Membrane</keyword>
<feature type="transmembrane region" description="Helical" evidence="2">
    <location>
        <begin position="6"/>
        <end position="25"/>
    </location>
</feature>
<keyword evidence="2" id="KW-1133">Transmembrane helix</keyword>
<comment type="caution">
    <text evidence="3">The sequence shown here is derived from an EMBL/GenBank/DDBJ whole genome shotgun (WGS) entry which is preliminary data.</text>
</comment>
<proteinExistence type="predicted"/>
<dbReference type="RefSeq" id="WP_006019258.1">
    <property type="nucleotide sequence ID" value="NZ_KB375282.1"/>
</dbReference>
<gene>
    <name evidence="3" type="ORF">HMPREF9695_00551</name>
</gene>
<dbReference type="Proteomes" id="UP000001096">
    <property type="component" value="Unassembled WGS sequence"/>
</dbReference>
<dbReference type="HOGENOM" id="CLU_2957686_0_0_5"/>
<reference evidence="3 4" key="1">
    <citation type="submission" date="2012-04" db="EMBL/GenBank/DDBJ databases">
        <title>The Genome Sequence of Afipia broomeae ATCC 49717.</title>
        <authorList>
            <consortium name="The Broad Institute Genome Sequencing Platform"/>
            <person name="Earl A."/>
            <person name="Ward D."/>
            <person name="Feldgarden M."/>
            <person name="Gevers D."/>
            <person name="Huys G."/>
            <person name="Walker B."/>
            <person name="Young S.K."/>
            <person name="Zeng Q."/>
            <person name="Gargeya S."/>
            <person name="Fitzgerald M."/>
            <person name="Haas B."/>
            <person name="Abouelleil A."/>
            <person name="Alvarado L."/>
            <person name="Arachchi H.M."/>
            <person name="Berlin A."/>
            <person name="Chapman S.B."/>
            <person name="Goldberg J."/>
            <person name="Griggs A."/>
            <person name="Gujja S."/>
            <person name="Hansen M."/>
            <person name="Howarth C."/>
            <person name="Imamovic A."/>
            <person name="Larimer J."/>
            <person name="McCowen C."/>
            <person name="Montmayeur A."/>
            <person name="Murphy C."/>
            <person name="Neiman D."/>
            <person name="Pearson M."/>
            <person name="Priest M."/>
            <person name="Roberts A."/>
            <person name="Saif S."/>
            <person name="Shea T."/>
            <person name="Sisk P."/>
            <person name="Sykes S."/>
            <person name="Wortman J."/>
            <person name="Nusbaum C."/>
            <person name="Birren B."/>
        </authorList>
    </citation>
    <scope>NUCLEOTIDE SEQUENCE [LARGE SCALE GENOMIC DNA]</scope>
    <source>
        <strain evidence="3 4">ATCC 49717</strain>
    </source>
</reference>
<evidence type="ECO:0000313" key="3">
    <source>
        <dbReference type="EMBL" id="EKS41459.1"/>
    </source>
</evidence>
<dbReference type="PATRIC" id="fig|883078.3.peg.578"/>
<accession>K8PL13</accession>
<protein>
    <submittedName>
        <fullName evidence="3">Uncharacterized protein</fullName>
    </submittedName>
</protein>
<feature type="region of interest" description="Disordered" evidence="1">
    <location>
        <begin position="41"/>
        <end position="60"/>
    </location>
</feature>
<keyword evidence="4" id="KW-1185">Reference proteome</keyword>